<organism evidence="1 2">
    <name type="scientific">Azospirillum baldaniorum</name>
    <dbReference type="NCBI Taxonomy" id="1064539"/>
    <lineage>
        <taxon>Bacteria</taxon>
        <taxon>Pseudomonadati</taxon>
        <taxon>Pseudomonadota</taxon>
        <taxon>Alphaproteobacteria</taxon>
        <taxon>Rhodospirillales</taxon>
        <taxon>Azospirillaceae</taxon>
        <taxon>Azospirillum</taxon>
    </lineage>
</organism>
<dbReference type="AlphaFoldDB" id="A0A9P1JS97"/>
<accession>A0A9P1JS97</accession>
<dbReference type="Proteomes" id="UP000007319">
    <property type="component" value="Chromosome"/>
</dbReference>
<gene>
    <name evidence="1" type="ORF">AZOBR_150223</name>
</gene>
<evidence type="ECO:0000313" key="1">
    <source>
        <dbReference type="EMBL" id="CCC98805.1"/>
    </source>
</evidence>
<protein>
    <submittedName>
        <fullName evidence="1">Uncharacterized protein</fullName>
    </submittedName>
</protein>
<reference evidence="1 2" key="1">
    <citation type="journal article" date="2011" name="PLoS Genet.">
        <title>Azospirillum genomes reveal transition of bacteria from aquatic to terrestrial environments.</title>
        <authorList>
            <person name="Wisniewski-Dye F."/>
            <person name="Borziak K."/>
            <person name="Khalsa-Moyers G."/>
            <person name="Alexandre G."/>
            <person name="Sukharnikov L.O."/>
            <person name="Wuichet K."/>
            <person name="Hurst G.B."/>
            <person name="McDonald W.H."/>
            <person name="Robertson J.S."/>
            <person name="Barbe V."/>
            <person name="Calteau A."/>
            <person name="Rouy Z."/>
            <person name="Mangenot S."/>
            <person name="Prigent-Combaret C."/>
            <person name="Normand P."/>
            <person name="Boyer M."/>
            <person name="Siguier P."/>
            <person name="Dessaux Y."/>
            <person name="Elmerich C."/>
            <person name="Condemine G."/>
            <person name="Krishnen G."/>
            <person name="Kennedy I."/>
            <person name="Paterson A.H."/>
            <person name="Gonzalez V."/>
            <person name="Mavingui P."/>
            <person name="Zhulin I.B."/>
        </authorList>
    </citation>
    <scope>NUCLEOTIDE SEQUENCE [LARGE SCALE GENOMIC DNA]</scope>
    <source>
        <strain evidence="1 2">Sp245</strain>
    </source>
</reference>
<proteinExistence type="predicted"/>
<sequence length="80" mass="9459">MATRLNHTVTKTWRTRRDRRVPKTLESSVPRCLRGEGWGWQSEAAVVWNHPPFRRRNAVASCRMLCYRPRSLCRNPGHED</sequence>
<dbReference type="KEGG" id="abs:AZOBR_150223"/>
<name>A0A9P1JS97_9PROT</name>
<dbReference type="EMBL" id="HE577327">
    <property type="protein sequence ID" value="CCC98805.1"/>
    <property type="molecule type" value="Genomic_DNA"/>
</dbReference>
<evidence type="ECO:0000313" key="2">
    <source>
        <dbReference type="Proteomes" id="UP000007319"/>
    </source>
</evidence>
<keyword evidence="2" id="KW-1185">Reference proteome</keyword>